<evidence type="ECO:0000256" key="2">
    <source>
        <dbReference type="SAM" id="Phobius"/>
    </source>
</evidence>
<keyword evidence="5" id="KW-1185">Reference proteome</keyword>
<dbReference type="PANTHER" id="PTHR11567">
    <property type="entry name" value="ACID PHOSPHATASE-RELATED"/>
    <property type="match status" value="1"/>
</dbReference>
<protein>
    <submittedName>
        <fullName evidence="4">Histidine phosphatase superfamily</fullName>
    </submittedName>
</protein>
<accession>A0A9P8V6F6</accession>
<keyword evidence="2" id="KW-0812">Transmembrane</keyword>
<reference evidence="4" key="1">
    <citation type="journal article" date="2021" name="Nat. Commun.">
        <title>Genetic determinants of endophytism in the Arabidopsis root mycobiome.</title>
        <authorList>
            <person name="Mesny F."/>
            <person name="Miyauchi S."/>
            <person name="Thiergart T."/>
            <person name="Pickel B."/>
            <person name="Atanasova L."/>
            <person name="Karlsson M."/>
            <person name="Huettel B."/>
            <person name="Barry K.W."/>
            <person name="Haridas S."/>
            <person name="Chen C."/>
            <person name="Bauer D."/>
            <person name="Andreopoulos W."/>
            <person name="Pangilinan J."/>
            <person name="LaButti K."/>
            <person name="Riley R."/>
            <person name="Lipzen A."/>
            <person name="Clum A."/>
            <person name="Drula E."/>
            <person name="Henrissat B."/>
            <person name="Kohler A."/>
            <person name="Grigoriev I.V."/>
            <person name="Martin F.M."/>
            <person name="Hacquard S."/>
        </authorList>
    </citation>
    <scope>NUCLEOTIDE SEQUENCE</scope>
    <source>
        <strain evidence="4">MPI-SDFR-AT-0117</strain>
    </source>
</reference>
<dbReference type="InterPro" id="IPR029033">
    <property type="entry name" value="His_PPase_superfam"/>
</dbReference>
<feature type="region of interest" description="Disordered" evidence="1">
    <location>
        <begin position="545"/>
        <end position="570"/>
    </location>
</feature>
<dbReference type="InterPro" id="IPR050645">
    <property type="entry name" value="Histidine_acid_phosphatase"/>
</dbReference>
<evidence type="ECO:0000313" key="5">
    <source>
        <dbReference type="Proteomes" id="UP000770015"/>
    </source>
</evidence>
<keyword evidence="2" id="KW-1133">Transmembrane helix</keyword>
<feature type="region of interest" description="Disordered" evidence="1">
    <location>
        <begin position="587"/>
        <end position="616"/>
    </location>
</feature>
<gene>
    <name evidence="4" type="ORF">F5X68DRAFT_38882</name>
</gene>
<feature type="compositionally biased region" description="Low complexity" evidence="1">
    <location>
        <begin position="553"/>
        <end position="562"/>
    </location>
</feature>
<dbReference type="Gene3D" id="3.40.50.1240">
    <property type="entry name" value="Phosphoglycerate mutase-like"/>
    <property type="match status" value="1"/>
</dbReference>
<evidence type="ECO:0000256" key="3">
    <source>
        <dbReference type="SAM" id="SignalP"/>
    </source>
</evidence>
<name>A0A9P8V6F6_9PEZI</name>
<comment type="caution">
    <text evidence="4">The sequence shown here is derived from an EMBL/GenBank/DDBJ whole genome shotgun (WGS) entry which is preliminary data.</text>
</comment>
<dbReference type="AlphaFoldDB" id="A0A9P8V6F6"/>
<evidence type="ECO:0000256" key="1">
    <source>
        <dbReference type="SAM" id="MobiDB-lite"/>
    </source>
</evidence>
<feature type="signal peptide" evidence="3">
    <location>
        <begin position="1"/>
        <end position="20"/>
    </location>
</feature>
<proteinExistence type="predicted"/>
<sequence length="616" mass="65463">MPSPYRIAVVAASLLATASAQSDTATVWGSVVVLNHGERTPLNGFPSPILTPQGAIQMRSQGDAFRERYLSGGGDQTNITERRPIRTISRTAIKNSQLSIASLTDDYIIGGAAAFMQGLYPPNIDALLASYGGQDLSLNMVTDENVSYPLDGYQYPAIETVAIFDERSTILQGHVGCNRWLTTAVDVKKDPAMLAFAANSSATYESLFSRPALAGTFPEDKTNFYNAYELWDYVRYQQSHNKTVYDGLELMTDLPSIMSTLENNARISQQAIYADGSLSGVATRSTVRTIGGQTLADGILDSLRDIIASGGEANELKLAIMFTAFPSLLSFFSLAGLRTSDTDINDDFFGLPEPGAAMAFELVGDQPNAFGVFPEEENLWVRFVWRKDTASTTSFRAVPLFRRPNSQYVVPWTTFRNHMKEFATDVGGWCNMCATTTMPFCSSRSGSGSGGSGAAVDVNSGSSGSGVHNPVIAGVIGALVTLAVIGLVAAAAALFGGVRLYRRSKGEGDSKRGLGGFKGAEKMASDVDVSTGRGGVRHERMGSWELRSGDVPGGANAAAAPRPADDDVEPARFGAAGLSFQQALATPRARPAVDDDGVSALSADIGTAPVRPRESI</sequence>
<dbReference type="SUPFAM" id="SSF53254">
    <property type="entry name" value="Phosphoglycerate mutase-like"/>
    <property type="match status" value="1"/>
</dbReference>
<dbReference type="EMBL" id="JAGSXJ010000024">
    <property type="protein sequence ID" value="KAH6676108.1"/>
    <property type="molecule type" value="Genomic_DNA"/>
</dbReference>
<dbReference type="PANTHER" id="PTHR11567:SF127">
    <property type="entry name" value="HISTIDINE ACID PHOSPHATASE"/>
    <property type="match status" value="1"/>
</dbReference>
<organism evidence="4 5">
    <name type="scientific">Plectosphaerella plurivora</name>
    <dbReference type="NCBI Taxonomy" id="936078"/>
    <lineage>
        <taxon>Eukaryota</taxon>
        <taxon>Fungi</taxon>
        <taxon>Dikarya</taxon>
        <taxon>Ascomycota</taxon>
        <taxon>Pezizomycotina</taxon>
        <taxon>Sordariomycetes</taxon>
        <taxon>Hypocreomycetidae</taxon>
        <taxon>Glomerellales</taxon>
        <taxon>Plectosphaerellaceae</taxon>
        <taxon>Plectosphaerella</taxon>
    </lineage>
</organism>
<keyword evidence="2" id="KW-0472">Membrane</keyword>
<feature type="transmembrane region" description="Helical" evidence="2">
    <location>
        <begin position="471"/>
        <end position="495"/>
    </location>
</feature>
<evidence type="ECO:0000313" key="4">
    <source>
        <dbReference type="EMBL" id="KAH6676108.1"/>
    </source>
</evidence>
<dbReference type="OrthoDB" id="258392at2759"/>
<keyword evidence="3" id="KW-0732">Signal</keyword>
<dbReference type="GO" id="GO:0016791">
    <property type="term" value="F:phosphatase activity"/>
    <property type="evidence" value="ECO:0007669"/>
    <property type="project" value="TreeGrafter"/>
</dbReference>
<dbReference type="Proteomes" id="UP000770015">
    <property type="component" value="Unassembled WGS sequence"/>
</dbReference>
<feature type="chain" id="PRO_5040453395" evidence="3">
    <location>
        <begin position="21"/>
        <end position="616"/>
    </location>
</feature>